<dbReference type="InterPro" id="IPR047640">
    <property type="entry name" value="RpiR-like"/>
</dbReference>
<dbReference type="SUPFAM" id="SSF53697">
    <property type="entry name" value="SIS domain"/>
    <property type="match status" value="1"/>
</dbReference>
<keyword evidence="2" id="KW-0238">DNA-binding</keyword>
<evidence type="ECO:0000256" key="1">
    <source>
        <dbReference type="ARBA" id="ARBA00023015"/>
    </source>
</evidence>
<evidence type="ECO:0000256" key="2">
    <source>
        <dbReference type="ARBA" id="ARBA00023125"/>
    </source>
</evidence>
<dbReference type="SUPFAM" id="SSF46689">
    <property type="entry name" value="Homeodomain-like"/>
    <property type="match status" value="1"/>
</dbReference>
<dbReference type="InterPro" id="IPR000281">
    <property type="entry name" value="HTH_RpiR"/>
</dbReference>
<dbReference type="PROSITE" id="PS51464">
    <property type="entry name" value="SIS"/>
    <property type="match status" value="1"/>
</dbReference>
<dbReference type="EMBL" id="BMQL01000036">
    <property type="protein sequence ID" value="GGR25557.1"/>
    <property type="molecule type" value="Genomic_DNA"/>
</dbReference>
<dbReference type="GO" id="GO:0097367">
    <property type="term" value="F:carbohydrate derivative binding"/>
    <property type="evidence" value="ECO:0007669"/>
    <property type="project" value="InterPro"/>
</dbReference>
<keyword evidence="1" id="KW-0805">Transcription regulation</keyword>
<protein>
    <submittedName>
        <fullName evidence="6">RpiR family transcriptional regulator</fullName>
    </submittedName>
</protein>
<dbReference type="InterPro" id="IPR046348">
    <property type="entry name" value="SIS_dom_sf"/>
</dbReference>
<dbReference type="Pfam" id="PF01380">
    <property type="entry name" value="SIS"/>
    <property type="match status" value="1"/>
</dbReference>
<reference evidence="6" key="1">
    <citation type="journal article" date="2014" name="Int. J. Syst. Evol. Microbiol.">
        <title>Complete genome sequence of Corynebacterium casei LMG S-19264T (=DSM 44701T), isolated from a smear-ripened cheese.</title>
        <authorList>
            <consortium name="US DOE Joint Genome Institute (JGI-PGF)"/>
            <person name="Walter F."/>
            <person name="Albersmeier A."/>
            <person name="Kalinowski J."/>
            <person name="Ruckert C."/>
        </authorList>
    </citation>
    <scope>NUCLEOTIDE SEQUENCE</scope>
    <source>
        <strain evidence="6">JCM 31311</strain>
    </source>
</reference>
<dbReference type="PROSITE" id="PS51071">
    <property type="entry name" value="HTH_RPIR"/>
    <property type="match status" value="1"/>
</dbReference>
<dbReference type="Gene3D" id="3.40.50.10490">
    <property type="entry name" value="Glucose-6-phosphate isomerase like protein, domain 1"/>
    <property type="match status" value="1"/>
</dbReference>
<keyword evidence="3" id="KW-0804">Transcription</keyword>
<name>A0A918CIF5_9DEIO</name>
<comment type="caution">
    <text evidence="6">The sequence shown here is derived from an EMBL/GenBank/DDBJ whole genome shotgun (WGS) entry which is preliminary data.</text>
</comment>
<evidence type="ECO:0000256" key="3">
    <source>
        <dbReference type="ARBA" id="ARBA00023163"/>
    </source>
</evidence>
<dbReference type="Proteomes" id="UP000603865">
    <property type="component" value="Unassembled WGS sequence"/>
</dbReference>
<dbReference type="RefSeq" id="WP_189092413.1">
    <property type="nucleotide sequence ID" value="NZ_BMQL01000036.1"/>
</dbReference>
<dbReference type="GO" id="GO:0003677">
    <property type="term" value="F:DNA binding"/>
    <property type="evidence" value="ECO:0007669"/>
    <property type="project" value="UniProtKB-KW"/>
</dbReference>
<evidence type="ECO:0000313" key="7">
    <source>
        <dbReference type="Proteomes" id="UP000603865"/>
    </source>
</evidence>
<evidence type="ECO:0000259" key="5">
    <source>
        <dbReference type="PROSITE" id="PS51464"/>
    </source>
</evidence>
<organism evidence="6 7">
    <name type="scientific">Deinococcus ruber</name>
    <dbReference type="NCBI Taxonomy" id="1848197"/>
    <lineage>
        <taxon>Bacteria</taxon>
        <taxon>Thermotogati</taxon>
        <taxon>Deinococcota</taxon>
        <taxon>Deinococci</taxon>
        <taxon>Deinococcales</taxon>
        <taxon>Deinococcaceae</taxon>
        <taxon>Deinococcus</taxon>
    </lineage>
</organism>
<dbReference type="InterPro" id="IPR009057">
    <property type="entry name" value="Homeodomain-like_sf"/>
</dbReference>
<dbReference type="GO" id="GO:0003700">
    <property type="term" value="F:DNA-binding transcription factor activity"/>
    <property type="evidence" value="ECO:0007669"/>
    <property type="project" value="InterPro"/>
</dbReference>
<gene>
    <name evidence="6" type="ORF">GCM10008957_41440</name>
</gene>
<dbReference type="InterPro" id="IPR001347">
    <property type="entry name" value="SIS_dom"/>
</dbReference>
<dbReference type="GO" id="GO:1901135">
    <property type="term" value="P:carbohydrate derivative metabolic process"/>
    <property type="evidence" value="ECO:0007669"/>
    <property type="project" value="InterPro"/>
</dbReference>
<dbReference type="CDD" id="cd05013">
    <property type="entry name" value="SIS_RpiR"/>
    <property type="match status" value="1"/>
</dbReference>
<dbReference type="InterPro" id="IPR036388">
    <property type="entry name" value="WH-like_DNA-bd_sf"/>
</dbReference>
<feature type="domain" description="HTH rpiR-type" evidence="4">
    <location>
        <begin position="16"/>
        <end position="92"/>
    </location>
</feature>
<dbReference type="PANTHER" id="PTHR30514:SF1">
    <property type="entry name" value="HTH-TYPE TRANSCRIPTIONAL REGULATOR HEXR-RELATED"/>
    <property type="match status" value="1"/>
</dbReference>
<keyword evidence="7" id="KW-1185">Reference proteome</keyword>
<dbReference type="Gene3D" id="1.10.10.10">
    <property type="entry name" value="Winged helix-like DNA-binding domain superfamily/Winged helix DNA-binding domain"/>
    <property type="match status" value="1"/>
</dbReference>
<feature type="domain" description="SIS" evidence="5">
    <location>
        <begin position="134"/>
        <end position="274"/>
    </location>
</feature>
<evidence type="ECO:0000313" key="6">
    <source>
        <dbReference type="EMBL" id="GGR25557.1"/>
    </source>
</evidence>
<evidence type="ECO:0000259" key="4">
    <source>
        <dbReference type="PROSITE" id="PS51071"/>
    </source>
</evidence>
<dbReference type="Pfam" id="PF01418">
    <property type="entry name" value="HTH_6"/>
    <property type="match status" value="1"/>
</dbReference>
<dbReference type="PANTHER" id="PTHR30514">
    <property type="entry name" value="GLUCOKINASE"/>
    <property type="match status" value="1"/>
</dbReference>
<sequence length="291" mass="30590">MTRSPPVPGTKPLLPAGALSRLQSEMNFLSPSLKKVAAHVLVQPEQVIYQTISELADAAQVAESTITRLSHRLDFAGFHAFKLALTGDLSGHNAAQDVGNTGSTSEIIAGAAQQATQALDNTRSVVDPAAVDRVVEALRTARRIDVVGQGNSGLAAQFLAHKLQRLGRMCLAHTDPHLAAVAASSLEPGCVLIGITRSGSTLDTIQTLRLAEKTGAFTVAVTNRARSPVTAHAQEVLHTSSPESPLAGGAISSLASQILIVEVLYLSLTRRLEHAQDVLRTTAASVVEKKI</sequence>
<reference evidence="6" key="2">
    <citation type="submission" date="2020-09" db="EMBL/GenBank/DDBJ databases">
        <authorList>
            <person name="Sun Q."/>
            <person name="Ohkuma M."/>
        </authorList>
    </citation>
    <scope>NUCLEOTIDE SEQUENCE</scope>
    <source>
        <strain evidence="6">JCM 31311</strain>
    </source>
</reference>
<accession>A0A918CIF5</accession>
<dbReference type="InterPro" id="IPR035472">
    <property type="entry name" value="RpiR-like_SIS"/>
</dbReference>
<dbReference type="AlphaFoldDB" id="A0A918CIF5"/>
<proteinExistence type="predicted"/>